<comment type="caution">
    <text evidence="3">The sequence shown here is derived from an EMBL/GenBank/DDBJ whole genome shotgun (WGS) entry which is preliminary data.</text>
</comment>
<dbReference type="InterPro" id="IPR049281">
    <property type="entry name" value="BVU_3817-like_C_sf"/>
</dbReference>
<dbReference type="InterPro" id="IPR041218">
    <property type="entry name" value="DUF5606"/>
</dbReference>
<accession>X1V559</accession>
<protein>
    <submittedName>
        <fullName evidence="3">Uncharacterized protein</fullName>
    </submittedName>
</protein>
<feature type="domain" description="DUF6852" evidence="2">
    <location>
        <begin position="52"/>
        <end position="98"/>
    </location>
</feature>
<evidence type="ECO:0000313" key="3">
    <source>
        <dbReference type="EMBL" id="GAJ07291.1"/>
    </source>
</evidence>
<evidence type="ECO:0000259" key="1">
    <source>
        <dbReference type="Pfam" id="PF18347"/>
    </source>
</evidence>
<dbReference type="AlphaFoldDB" id="X1V559"/>
<sequence length="99" mass="11025">MDLKDIFAISGKPGLYKFISQGRNSVMIVENLEDKKRTTAFTTAKISSLEDIAIFTDAEDMPLKDVLKAIYDKENGAASIDHKSSGKVLEEYFHEIIPA</sequence>
<evidence type="ECO:0000259" key="2">
    <source>
        <dbReference type="Pfam" id="PF21186"/>
    </source>
</evidence>
<dbReference type="InterPro" id="IPR049282">
    <property type="entry name" value="BVU_3817_N_sf"/>
</dbReference>
<name>X1V559_9ZZZZ</name>
<feature type="non-terminal residue" evidence="3">
    <location>
        <position position="99"/>
    </location>
</feature>
<organism evidence="3">
    <name type="scientific">marine sediment metagenome</name>
    <dbReference type="NCBI Taxonomy" id="412755"/>
    <lineage>
        <taxon>unclassified sequences</taxon>
        <taxon>metagenomes</taxon>
        <taxon>ecological metagenomes</taxon>
    </lineage>
</organism>
<gene>
    <name evidence="3" type="ORF">S12H4_52353</name>
</gene>
<proteinExistence type="predicted"/>
<dbReference type="InterPro" id="IPR049280">
    <property type="entry name" value="DUF6852"/>
</dbReference>
<dbReference type="Gene3D" id="1.10.10.1650">
    <property type="match status" value="1"/>
</dbReference>
<reference evidence="3" key="1">
    <citation type="journal article" date="2014" name="Front. Microbiol.">
        <title>High frequency of phylogenetically diverse reductive dehalogenase-homologous genes in deep subseafloor sedimentary metagenomes.</title>
        <authorList>
            <person name="Kawai M."/>
            <person name="Futagami T."/>
            <person name="Toyoda A."/>
            <person name="Takaki Y."/>
            <person name="Nishi S."/>
            <person name="Hori S."/>
            <person name="Arai W."/>
            <person name="Tsubouchi T."/>
            <person name="Morono Y."/>
            <person name="Uchiyama I."/>
            <person name="Ito T."/>
            <person name="Fujiyama A."/>
            <person name="Inagaki F."/>
            <person name="Takami H."/>
        </authorList>
    </citation>
    <scope>NUCLEOTIDE SEQUENCE</scope>
    <source>
        <strain evidence="3">Expedition CK06-06</strain>
    </source>
</reference>
<dbReference type="Pfam" id="PF18347">
    <property type="entry name" value="DUF5606"/>
    <property type="match status" value="1"/>
</dbReference>
<dbReference type="EMBL" id="BARW01033208">
    <property type="protein sequence ID" value="GAJ07291.1"/>
    <property type="molecule type" value="Genomic_DNA"/>
</dbReference>
<feature type="domain" description="DUF5606" evidence="1">
    <location>
        <begin position="3"/>
        <end position="49"/>
    </location>
</feature>
<dbReference type="Gene3D" id="2.30.30.730">
    <property type="match status" value="1"/>
</dbReference>
<dbReference type="Pfam" id="PF21186">
    <property type="entry name" value="DUF6852"/>
    <property type="match status" value="1"/>
</dbReference>